<keyword evidence="1" id="KW-0812">Transmembrane</keyword>
<protein>
    <recommendedName>
        <fullName evidence="4">DUF2613 domain-containing protein</fullName>
    </recommendedName>
</protein>
<keyword evidence="3" id="KW-1185">Reference proteome</keyword>
<sequence>MLAMSQNRLIAGSVAAIAGLIVAICAVFLTSWLTTDTTPSTSLNRFSASNGFVEGSVDYGSRGDAEVNN</sequence>
<evidence type="ECO:0000313" key="3">
    <source>
        <dbReference type="Proteomes" id="UP000621454"/>
    </source>
</evidence>
<name>A0A916T2V6_9ACTN</name>
<dbReference type="EMBL" id="BMGC01000008">
    <property type="protein sequence ID" value="GGB28038.1"/>
    <property type="molecule type" value="Genomic_DNA"/>
</dbReference>
<proteinExistence type="predicted"/>
<dbReference type="AlphaFoldDB" id="A0A916T2V6"/>
<evidence type="ECO:0008006" key="4">
    <source>
        <dbReference type="Google" id="ProtNLM"/>
    </source>
</evidence>
<gene>
    <name evidence="2" type="ORF">GCM10011489_15270</name>
</gene>
<reference evidence="2" key="1">
    <citation type="journal article" date="2014" name="Int. J. Syst. Evol. Microbiol.">
        <title>Complete genome sequence of Corynebacterium casei LMG S-19264T (=DSM 44701T), isolated from a smear-ripened cheese.</title>
        <authorList>
            <consortium name="US DOE Joint Genome Institute (JGI-PGF)"/>
            <person name="Walter F."/>
            <person name="Albersmeier A."/>
            <person name="Kalinowski J."/>
            <person name="Ruckert C."/>
        </authorList>
    </citation>
    <scope>NUCLEOTIDE SEQUENCE</scope>
    <source>
        <strain evidence="2">CGMCC 1.12827</strain>
    </source>
</reference>
<comment type="caution">
    <text evidence="2">The sequence shown here is derived from an EMBL/GenBank/DDBJ whole genome shotgun (WGS) entry which is preliminary data.</text>
</comment>
<evidence type="ECO:0000256" key="1">
    <source>
        <dbReference type="SAM" id="Phobius"/>
    </source>
</evidence>
<organism evidence="2 3">
    <name type="scientific">Gordonia jinhuaensis</name>
    <dbReference type="NCBI Taxonomy" id="1517702"/>
    <lineage>
        <taxon>Bacteria</taxon>
        <taxon>Bacillati</taxon>
        <taxon>Actinomycetota</taxon>
        <taxon>Actinomycetes</taxon>
        <taxon>Mycobacteriales</taxon>
        <taxon>Gordoniaceae</taxon>
        <taxon>Gordonia</taxon>
    </lineage>
</organism>
<dbReference type="Proteomes" id="UP000621454">
    <property type="component" value="Unassembled WGS sequence"/>
</dbReference>
<accession>A0A916T2V6</accession>
<keyword evidence="1" id="KW-0472">Membrane</keyword>
<dbReference type="InterPro" id="IPR022566">
    <property type="entry name" value="DUF2613"/>
</dbReference>
<evidence type="ECO:0000313" key="2">
    <source>
        <dbReference type="EMBL" id="GGB28038.1"/>
    </source>
</evidence>
<feature type="transmembrane region" description="Helical" evidence="1">
    <location>
        <begin position="9"/>
        <end position="33"/>
    </location>
</feature>
<reference evidence="2" key="2">
    <citation type="submission" date="2020-09" db="EMBL/GenBank/DDBJ databases">
        <authorList>
            <person name="Sun Q."/>
            <person name="Zhou Y."/>
        </authorList>
    </citation>
    <scope>NUCLEOTIDE SEQUENCE</scope>
    <source>
        <strain evidence="2">CGMCC 1.12827</strain>
    </source>
</reference>
<keyword evidence="1" id="KW-1133">Transmembrane helix</keyword>
<dbReference type="Pfam" id="PF11021">
    <property type="entry name" value="DUF2613"/>
    <property type="match status" value="1"/>
</dbReference>